<reference evidence="2" key="2">
    <citation type="submission" date="2020-05" db="UniProtKB">
        <authorList>
            <consortium name="EnsemblMetazoa"/>
        </authorList>
    </citation>
    <scope>IDENTIFICATION</scope>
    <source>
        <strain evidence="2">CM1001059</strain>
    </source>
</reference>
<evidence type="ECO:0000313" key="2">
    <source>
        <dbReference type="EnsemblMetazoa" id="AMEC017997-PA"/>
    </source>
</evidence>
<protein>
    <submittedName>
        <fullName evidence="2">Uncharacterized protein</fullName>
    </submittedName>
</protein>
<name>A0A182UCP8_9DIPT</name>
<proteinExistence type="predicted"/>
<dbReference type="Proteomes" id="UP000075902">
    <property type="component" value="Unassembled WGS sequence"/>
</dbReference>
<organism evidence="2 3">
    <name type="scientific">Anopheles melas</name>
    <dbReference type="NCBI Taxonomy" id="34690"/>
    <lineage>
        <taxon>Eukaryota</taxon>
        <taxon>Metazoa</taxon>
        <taxon>Ecdysozoa</taxon>
        <taxon>Arthropoda</taxon>
        <taxon>Hexapoda</taxon>
        <taxon>Insecta</taxon>
        <taxon>Pterygota</taxon>
        <taxon>Neoptera</taxon>
        <taxon>Endopterygota</taxon>
        <taxon>Diptera</taxon>
        <taxon>Nematocera</taxon>
        <taxon>Culicoidea</taxon>
        <taxon>Culicidae</taxon>
        <taxon>Anophelinae</taxon>
        <taxon>Anopheles</taxon>
    </lineage>
</organism>
<dbReference type="EnsemblMetazoa" id="AMEC017997-RA">
    <property type="protein sequence ID" value="AMEC017997-PA"/>
    <property type="gene ID" value="AMEC017997"/>
</dbReference>
<accession>A0A182UCP8</accession>
<reference evidence="3" key="1">
    <citation type="submission" date="2014-01" db="EMBL/GenBank/DDBJ databases">
        <title>The Genome Sequence of Anopheles melas CM1001059_A (V2).</title>
        <authorList>
            <consortium name="The Broad Institute Genomics Platform"/>
            <person name="Neafsey D.E."/>
            <person name="Besansky N."/>
            <person name="Howell P."/>
            <person name="Walton C."/>
            <person name="Young S.K."/>
            <person name="Zeng Q."/>
            <person name="Gargeya S."/>
            <person name="Fitzgerald M."/>
            <person name="Haas B."/>
            <person name="Abouelleil A."/>
            <person name="Allen A.W."/>
            <person name="Alvarado L."/>
            <person name="Arachchi H.M."/>
            <person name="Berlin A.M."/>
            <person name="Chapman S.B."/>
            <person name="Gainer-Dewar J."/>
            <person name="Goldberg J."/>
            <person name="Griggs A."/>
            <person name="Gujja S."/>
            <person name="Hansen M."/>
            <person name="Howarth C."/>
            <person name="Imamovic A."/>
            <person name="Ireland A."/>
            <person name="Larimer J."/>
            <person name="McCowan C."/>
            <person name="Murphy C."/>
            <person name="Pearson M."/>
            <person name="Poon T.W."/>
            <person name="Priest M."/>
            <person name="Roberts A."/>
            <person name="Saif S."/>
            <person name="Shea T."/>
            <person name="Sisk P."/>
            <person name="Sykes S."/>
            <person name="Wortman J."/>
            <person name="Nusbaum C."/>
            <person name="Birren B."/>
        </authorList>
    </citation>
    <scope>NUCLEOTIDE SEQUENCE [LARGE SCALE GENOMIC DNA]</scope>
    <source>
        <strain evidence="3">CM1001059</strain>
    </source>
</reference>
<sequence>MSDNEHEGAAAPLEPALDSVPYATVPLVPPVDSSIATIVTMDAAAVVGTPPPTTVAAESLGAFVQPLPASTPHRLQLFRYPNAFARPPHQQPHHQHHHPQHHHHHLPATINKHEPKRACTSLPLYLSKVGDVALADAIANLSIFHLQQEFVGGVFFVWRTRTARTATRKMMANVFLGWFVEATLNGRDESKLPADEGPLRAGLVRLGQHF</sequence>
<evidence type="ECO:0000256" key="1">
    <source>
        <dbReference type="SAM" id="MobiDB-lite"/>
    </source>
</evidence>
<keyword evidence="3" id="KW-1185">Reference proteome</keyword>
<evidence type="ECO:0000313" key="3">
    <source>
        <dbReference type="Proteomes" id="UP000075902"/>
    </source>
</evidence>
<feature type="region of interest" description="Disordered" evidence="1">
    <location>
        <begin position="87"/>
        <end position="108"/>
    </location>
</feature>
<dbReference type="VEuPathDB" id="VectorBase:AMEC017997"/>
<feature type="compositionally biased region" description="Basic residues" evidence="1">
    <location>
        <begin position="91"/>
        <end position="106"/>
    </location>
</feature>
<dbReference type="AlphaFoldDB" id="A0A182UCP8"/>